<dbReference type="PANTHER" id="PTHR48081:SF8">
    <property type="entry name" value="ALPHA_BETA HYDROLASE FOLD-3 DOMAIN-CONTAINING PROTEIN-RELATED"/>
    <property type="match status" value="1"/>
</dbReference>
<feature type="domain" description="Alpha/beta hydrolase fold-3" evidence="2">
    <location>
        <begin position="35"/>
        <end position="228"/>
    </location>
</feature>
<sequence>MTVLIKDMTLDKLAIGPVSARIYQGEEYGKGPPVLLYFHGGAFLKTGLQDSAVAECLAGTGAIVVVPDYNSPLGCAFPKPLEVGFALFSYFAKKRAGFGDRKSLLLVGGEESGGNVATAIALKARDYLADELDGQVLMSPLLDPFMGQPSMQKADGIGMREHWAAGWSEYLSAGVCHPYAAPSMCSRLNGVAAALTISAADDPLLDETQVYAKKLEAAGVNVHCKILPEGLGWTSIYGGQDCRQGCWKDPVRKEFNDFVTDVRTQRCELKTK</sequence>
<evidence type="ECO:0000259" key="2">
    <source>
        <dbReference type="Pfam" id="PF07859"/>
    </source>
</evidence>
<accession>A0ABS4DV11</accession>
<dbReference type="Gene3D" id="3.40.50.1820">
    <property type="entry name" value="alpha/beta hydrolase"/>
    <property type="match status" value="1"/>
</dbReference>
<keyword evidence="1" id="KW-0378">Hydrolase</keyword>
<evidence type="ECO:0000313" key="3">
    <source>
        <dbReference type="EMBL" id="MBP1849533.1"/>
    </source>
</evidence>
<gene>
    <name evidence="3" type="ORF">J2Z17_000954</name>
</gene>
<dbReference type="EMBL" id="JAGGJU010000002">
    <property type="protein sequence ID" value="MBP1849533.1"/>
    <property type="molecule type" value="Genomic_DNA"/>
</dbReference>
<name>A0ABS4DV11_9HYPH</name>
<dbReference type="RefSeq" id="WP_209942691.1">
    <property type="nucleotide sequence ID" value="NZ_JAGGJU010000002.1"/>
</dbReference>
<dbReference type="PANTHER" id="PTHR48081">
    <property type="entry name" value="AB HYDROLASE SUPERFAMILY PROTEIN C4A8.06C"/>
    <property type="match status" value="1"/>
</dbReference>
<protein>
    <submittedName>
        <fullName evidence="3">Acetyl esterase/lipase</fullName>
    </submittedName>
</protein>
<dbReference type="InterPro" id="IPR050300">
    <property type="entry name" value="GDXG_lipolytic_enzyme"/>
</dbReference>
<dbReference type="InterPro" id="IPR013094">
    <property type="entry name" value="AB_hydrolase_3"/>
</dbReference>
<comment type="caution">
    <text evidence="3">The sequence shown here is derived from an EMBL/GenBank/DDBJ whole genome shotgun (WGS) entry which is preliminary data.</text>
</comment>
<dbReference type="Proteomes" id="UP000759443">
    <property type="component" value="Unassembled WGS sequence"/>
</dbReference>
<evidence type="ECO:0000313" key="4">
    <source>
        <dbReference type="Proteomes" id="UP000759443"/>
    </source>
</evidence>
<dbReference type="SUPFAM" id="SSF53474">
    <property type="entry name" value="alpha/beta-Hydrolases"/>
    <property type="match status" value="1"/>
</dbReference>
<dbReference type="InterPro" id="IPR029058">
    <property type="entry name" value="AB_hydrolase_fold"/>
</dbReference>
<dbReference type="Pfam" id="PF07859">
    <property type="entry name" value="Abhydrolase_3"/>
    <property type="match status" value="1"/>
</dbReference>
<keyword evidence="4" id="KW-1185">Reference proteome</keyword>
<proteinExistence type="predicted"/>
<evidence type="ECO:0000256" key="1">
    <source>
        <dbReference type="ARBA" id="ARBA00022801"/>
    </source>
</evidence>
<reference evidence="3 4" key="1">
    <citation type="submission" date="2021-03" db="EMBL/GenBank/DDBJ databases">
        <title>Genomic Encyclopedia of Type Strains, Phase IV (KMG-IV): sequencing the most valuable type-strain genomes for metagenomic binning, comparative biology and taxonomic classification.</title>
        <authorList>
            <person name="Goeker M."/>
        </authorList>
    </citation>
    <scope>NUCLEOTIDE SEQUENCE [LARGE SCALE GENOMIC DNA]</scope>
    <source>
        <strain evidence="3 4">DSM 21600</strain>
    </source>
</reference>
<organism evidence="3 4">
    <name type="scientific">Rhizobium halophytocola</name>
    <dbReference type="NCBI Taxonomy" id="735519"/>
    <lineage>
        <taxon>Bacteria</taxon>
        <taxon>Pseudomonadati</taxon>
        <taxon>Pseudomonadota</taxon>
        <taxon>Alphaproteobacteria</taxon>
        <taxon>Hyphomicrobiales</taxon>
        <taxon>Rhizobiaceae</taxon>
        <taxon>Rhizobium/Agrobacterium group</taxon>
        <taxon>Rhizobium</taxon>
    </lineage>
</organism>